<dbReference type="AlphaFoldDB" id="A0A1B6MAM4"/>
<evidence type="ECO:0000256" key="1">
    <source>
        <dbReference type="SAM" id="MobiDB-lite"/>
    </source>
</evidence>
<reference evidence="2" key="1">
    <citation type="submission" date="2015-11" db="EMBL/GenBank/DDBJ databases">
        <title>De novo transcriptome assembly of four potential Pierce s Disease insect vectors from Arizona vineyards.</title>
        <authorList>
            <person name="Tassone E.E."/>
        </authorList>
    </citation>
    <scope>NUCLEOTIDE SEQUENCE</scope>
</reference>
<evidence type="ECO:0000313" key="2">
    <source>
        <dbReference type="EMBL" id="JAT32985.1"/>
    </source>
</evidence>
<protein>
    <submittedName>
        <fullName evidence="2">Uncharacterized protein</fullName>
    </submittedName>
</protein>
<feature type="non-terminal residue" evidence="2">
    <location>
        <position position="1"/>
    </location>
</feature>
<organism evidence="2">
    <name type="scientific">Graphocephala atropunctata</name>
    <dbReference type="NCBI Taxonomy" id="36148"/>
    <lineage>
        <taxon>Eukaryota</taxon>
        <taxon>Metazoa</taxon>
        <taxon>Ecdysozoa</taxon>
        <taxon>Arthropoda</taxon>
        <taxon>Hexapoda</taxon>
        <taxon>Insecta</taxon>
        <taxon>Pterygota</taxon>
        <taxon>Neoptera</taxon>
        <taxon>Paraneoptera</taxon>
        <taxon>Hemiptera</taxon>
        <taxon>Auchenorrhyncha</taxon>
        <taxon>Membracoidea</taxon>
        <taxon>Cicadellidae</taxon>
        <taxon>Cicadellinae</taxon>
        <taxon>Cicadellini</taxon>
        <taxon>Graphocephala</taxon>
    </lineage>
</organism>
<dbReference type="EMBL" id="GEBQ01006992">
    <property type="protein sequence ID" value="JAT32985.1"/>
    <property type="molecule type" value="Transcribed_RNA"/>
</dbReference>
<name>A0A1B6MAM4_9HEMI</name>
<gene>
    <name evidence="2" type="ORF">g.50356</name>
</gene>
<sequence length="141" mass="15703">PGLPASSPTPHSRLTPGAVNTRRSRPEGDAKYGVKLLSPLLSVSLCLLSHHNPLLLNFTNSGSVCDFVDSASANTSSRRKLFASLPRVSDHATPLSIEEFRYVIHVSSPLHNLLQKFIENELCHQQLRDQQEKAYHFCLHH</sequence>
<feature type="compositionally biased region" description="Polar residues" evidence="1">
    <location>
        <begin position="1"/>
        <end position="12"/>
    </location>
</feature>
<proteinExistence type="predicted"/>
<feature type="region of interest" description="Disordered" evidence="1">
    <location>
        <begin position="1"/>
        <end position="26"/>
    </location>
</feature>
<accession>A0A1B6MAM4</accession>